<dbReference type="AlphaFoldDB" id="A0AAV1ES09"/>
<evidence type="ECO:0000313" key="2">
    <source>
        <dbReference type="Proteomes" id="UP001178508"/>
    </source>
</evidence>
<organism evidence="1 2">
    <name type="scientific">Xyrichtys novacula</name>
    <name type="common">Pearly razorfish</name>
    <name type="synonym">Hemipteronotus novacula</name>
    <dbReference type="NCBI Taxonomy" id="13765"/>
    <lineage>
        <taxon>Eukaryota</taxon>
        <taxon>Metazoa</taxon>
        <taxon>Chordata</taxon>
        <taxon>Craniata</taxon>
        <taxon>Vertebrata</taxon>
        <taxon>Euteleostomi</taxon>
        <taxon>Actinopterygii</taxon>
        <taxon>Neopterygii</taxon>
        <taxon>Teleostei</taxon>
        <taxon>Neoteleostei</taxon>
        <taxon>Acanthomorphata</taxon>
        <taxon>Eupercaria</taxon>
        <taxon>Labriformes</taxon>
        <taxon>Labridae</taxon>
        <taxon>Xyrichtys</taxon>
    </lineage>
</organism>
<dbReference type="Proteomes" id="UP001178508">
    <property type="component" value="Chromosome 2"/>
</dbReference>
<name>A0AAV1ES09_XYRNO</name>
<sequence length="223" mass="24452">MVSNADAARERFKMTTYEQNPVGQPEREAQEKVFISFALKTRVCTQSFEVKGGLSLASSPSLFAATHIFRVLKISDKTSEPKTRLNAKRKLSVCAWVDASFCTPNVTQPEKPNTTENLSLHTILFIAANNYKWTWHPCEGTPALERKYGSFQNNGGVKRVRPREGLGACFSLSSLLQASLHSPPRPCSPLQFGSVFLNAQVLEAANTFGVPVSKSAGVTDKDA</sequence>
<protein>
    <submittedName>
        <fullName evidence="1">Uncharacterized protein</fullName>
    </submittedName>
</protein>
<evidence type="ECO:0000313" key="1">
    <source>
        <dbReference type="EMBL" id="CAJ1051529.1"/>
    </source>
</evidence>
<proteinExistence type="predicted"/>
<dbReference type="EMBL" id="OY660865">
    <property type="protein sequence ID" value="CAJ1051529.1"/>
    <property type="molecule type" value="Genomic_DNA"/>
</dbReference>
<keyword evidence="2" id="KW-1185">Reference proteome</keyword>
<accession>A0AAV1ES09</accession>
<reference evidence="1" key="1">
    <citation type="submission" date="2023-08" db="EMBL/GenBank/DDBJ databases">
        <authorList>
            <person name="Alioto T."/>
            <person name="Alioto T."/>
            <person name="Gomez Garrido J."/>
        </authorList>
    </citation>
    <scope>NUCLEOTIDE SEQUENCE</scope>
</reference>
<gene>
    <name evidence="1" type="ORF">XNOV1_A033953</name>
</gene>